<dbReference type="PROSITE" id="PS50050">
    <property type="entry name" value="TNFR_NGFR_2"/>
    <property type="match status" value="2"/>
</dbReference>
<dbReference type="CDD" id="cd00185">
    <property type="entry name" value="TNFRSF"/>
    <property type="match status" value="1"/>
</dbReference>
<keyword evidence="5" id="KW-0677">Repeat</keyword>
<proteinExistence type="predicted"/>
<keyword evidence="3" id="KW-0053">Apoptosis</keyword>
<keyword evidence="2" id="KW-0964">Secreted</keyword>
<comment type="subcellular location">
    <subcellularLocation>
        <location evidence="1">Secreted</location>
    </subcellularLocation>
</comment>
<keyword evidence="7" id="KW-0325">Glycoprotein</keyword>
<keyword evidence="4" id="KW-0732">Signal</keyword>
<name>A0A7D9NJN5_XENTR</name>
<dbReference type="Bgee" id="ENSXETG00000003142">
    <property type="expression patterns" value="Expressed in brain and 1 other cell type or tissue"/>
</dbReference>
<dbReference type="GO" id="GO:0005576">
    <property type="term" value="C:extracellular region"/>
    <property type="evidence" value="ECO:0007669"/>
    <property type="project" value="UniProtKB-SubCell"/>
</dbReference>
<dbReference type="Pfam" id="PF23630">
    <property type="entry name" value="Death_TNFRSF11B"/>
    <property type="match status" value="2"/>
</dbReference>
<accession>A0A7D9NJN5</accession>
<feature type="disulfide bond" evidence="8">
    <location>
        <begin position="76"/>
        <end position="91"/>
    </location>
</feature>
<dbReference type="InterPro" id="IPR052459">
    <property type="entry name" value="TNFRSF_decoy_receptor"/>
</dbReference>
<evidence type="ECO:0000259" key="9">
    <source>
        <dbReference type="PROSITE" id="PS50050"/>
    </source>
</evidence>
<evidence type="ECO:0000256" key="3">
    <source>
        <dbReference type="ARBA" id="ARBA00022703"/>
    </source>
</evidence>
<evidence type="ECO:0000256" key="2">
    <source>
        <dbReference type="ARBA" id="ARBA00022525"/>
    </source>
</evidence>
<dbReference type="Pfam" id="PF00020">
    <property type="entry name" value="TNFR_c6"/>
    <property type="match status" value="3"/>
</dbReference>
<organism evidence="10">
    <name type="scientific">Xenopus tropicalis</name>
    <name type="common">Western clawed frog</name>
    <name type="synonym">Silurana tropicalis</name>
    <dbReference type="NCBI Taxonomy" id="8364"/>
    <lineage>
        <taxon>Eukaryota</taxon>
        <taxon>Metazoa</taxon>
        <taxon>Chordata</taxon>
        <taxon>Craniata</taxon>
        <taxon>Vertebrata</taxon>
        <taxon>Euteleostomi</taxon>
        <taxon>Amphibia</taxon>
        <taxon>Batrachia</taxon>
        <taxon>Anura</taxon>
        <taxon>Pipoidea</taxon>
        <taxon>Pipidae</taxon>
        <taxon>Xenopodinae</taxon>
        <taxon>Xenopus</taxon>
        <taxon>Silurana</taxon>
    </lineage>
</organism>
<sequence>MEEVLGGKQDGGLPCMEKISEVQNTPLHIKISLLRLSITKGNEPSMPVYLQCDQCPPGMYVKQDCTTERKTECAPCPAHHYSDMWDSNTECNFCNVVCKELQYVKQECNSTHNRLCECAAGMYLDLEFCVYHKKCRPGFGVIQEGTPDSDTVCRQCPEGTFSNATSATARCQKHTDCKKLGLKVAQPGDSKRDTQCQPEGSFCEIDVTLCEEGLFQFVPSNWLTAVAQRIPSAMVSSQQIEGVQEQRDPQEQAFHMFKLWKDHNRESESGKLLFQDLQVCEKRVSKLFGRLNVTVEQLRILMRSLPVKKISKDELETTVKLCSQPDQVLKLLNLWRNKNGGNTISLLKVIKTNRLPKMLRRTIKKLEQFLSSDAMYRLYQKLLLEVFGSQTQPAKVDYK</sequence>
<gene>
    <name evidence="10" type="primary">tnfrsf11b</name>
</gene>
<dbReference type="InterPro" id="IPR001368">
    <property type="entry name" value="TNFR/NGFR_Cys_rich_reg"/>
</dbReference>
<feature type="disulfide bond" evidence="8">
    <location>
        <begin position="98"/>
        <end position="116"/>
    </location>
</feature>
<dbReference type="SUPFAM" id="SSF57586">
    <property type="entry name" value="TNF receptor-like"/>
    <property type="match status" value="2"/>
</dbReference>
<evidence type="ECO:0000256" key="8">
    <source>
        <dbReference type="PROSITE-ProRule" id="PRU00206"/>
    </source>
</evidence>
<dbReference type="InterPro" id="IPR017371">
    <property type="entry name" value="TNFR_11B"/>
</dbReference>
<evidence type="ECO:0000313" key="10">
    <source>
        <dbReference type="Ensembl" id="ENSXETP00000006819"/>
    </source>
</evidence>
<dbReference type="SMART" id="SM00208">
    <property type="entry name" value="TNFR"/>
    <property type="match status" value="4"/>
</dbReference>
<dbReference type="InterPro" id="IPR011029">
    <property type="entry name" value="DEATH-like_dom_sf"/>
</dbReference>
<dbReference type="Gene3D" id="2.10.50.10">
    <property type="entry name" value="Tumor Necrosis Factor Receptor, subunit A, domain 2"/>
    <property type="match status" value="4"/>
</dbReference>
<feature type="domain" description="TNFR-Cys" evidence="9">
    <location>
        <begin position="117"/>
        <end position="153"/>
    </location>
</feature>
<feature type="disulfide bond" evidence="8">
    <location>
        <begin position="135"/>
        <end position="153"/>
    </location>
</feature>
<dbReference type="Ensembl" id="ENSXETT00000006819">
    <property type="protein sequence ID" value="ENSXETP00000006819"/>
    <property type="gene ID" value="ENSXETG00000003142"/>
</dbReference>
<evidence type="ECO:0000256" key="6">
    <source>
        <dbReference type="ARBA" id="ARBA00023157"/>
    </source>
</evidence>
<reference evidence="10" key="2">
    <citation type="submission" date="2011-06" db="UniProtKB">
        <authorList>
            <consortium name="Ensembl"/>
        </authorList>
    </citation>
    <scope>IDENTIFICATION</scope>
</reference>
<dbReference type="SUPFAM" id="SSF47986">
    <property type="entry name" value="DEATH domain"/>
    <property type="match status" value="1"/>
</dbReference>
<dbReference type="GO" id="GO:0006915">
    <property type="term" value="P:apoptotic process"/>
    <property type="evidence" value="ECO:0007669"/>
    <property type="project" value="UniProtKB-KW"/>
</dbReference>
<protein>
    <submittedName>
        <fullName evidence="10">Tumor necrosis factor receptor superfamily member 11b</fullName>
    </submittedName>
</protein>
<dbReference type="FunCoup" id="A0A7D9NJN5">
    <property type="interactions" value="289"/>
</dbReference>
<evidence type="ECO:0000256" key="5">
    <source>
        <dbReference type="ARBA" id="ARBA00022737"/>
    </source>
</evidence>
<keyword evidence="6 8" id="KW-1015">Disulfide bond</keyword>
<feature type="repeat" description="TNFR-Cys" evidence="8">
    <location>
        <begin position="117"/>
        <end position="153"/>
    </location>
</feature>
<dbReference type="InParanoid" id="A0A7D9NJN5"/>
<dbReference type="PANTHER" id="PTHR23097:SF90">
    <property type="entry name" value="TUMOR NECROSIS FACTOR RECEPTOR SUPERFAMILY MEMBER 11B"/>
    <property type="match status" value="1"/>
</dbReference>
<dbReference type="GeneTree" id="ENSGT00940000155167"/>
<comment type="caution">
    <text evidence="8">Lacks conserved residue(s) required for the propagation of feature annotation.</text>
</comment>
<evidence type="ECO:0000256" key="4">
    <source>
        <dbReference type="ARBA" id="ARBA00022729"/>
    </source>
</evidence>
<feature type="domain" description="TNFR-Cys" evidence="9">
    <location>
        <begin position="75"/>
        <end position="116"/>
    </location>
</feature>
<dbReference type="InterPro" id="IPR057633">
    <property type="entry name" value="Death_TNF11B"/>
</dbReference>
<evidence type="ECO:0000256" key="1">
    <source>
        <dbReference type="ARBA" id="ARBA00004613"/>
    </source>
</evidence>
<reference evidence="10" key="1">
    <citation type="journal article" date="2010" name="Science">
        <title>The genome of the Western clawed frog Xenopus tropicalis.</title>
        <authorList>
            <person name="Hellsten U."/>
            <person name="Harland R.M."/>
            <person name="Gilchrist M.J."/>
            <person name="Hendrix D."/>
            <person name="Jurka J."/>
            <person name="Kapitonov V."/>
            <person name="Ovcharenko I."/>
            <person name="Putnam N.H."/>
            <person name="Shu S."/>
            <person name="Taher L."/>
            <person name="Blitz I.L."/>
            <person name="Blumberg B."/>
            <person name="Dichmann D.S."/>
            <person name="Dubchak I."/>
            <person name="Amaya E."/>
            <person name="Detter J.C."/>
            <person name="Fletcher R."/>
            <person name="Gerhard D.S."/>
            <person name="Goodstein D."/>
            <person name="Graves T."/>
            <person name="Grigoriev I.V."/>
            <person name="Grimwood J."/>
            <person name="Kawashima T."/>
            <person name="Lindquist E."/>
            <person name="Lucas S.M."/>
            <person name="Mead P.E."/>
            <person name="Mitros T."/>
            <person name="Ogino H."/>
            <person name="Ohta Y."/>
            <person name="Poliakov A.V."/>
            <person name="Pollet N."/>
            <person name="Robert J."/>
            <person name="Salamov A."/>
            <person name="Sater A.K."/>
            <person name="Schmutz J."/>
            <person name="Terry A."/>
            <person name="Vize P.D."/>
            <person name="Warren W.C."/>
            <person name="Wells D."/>
            <person name="Wills A."/>
            <person name="Wilson R.K."/>
            <person name="Zimmerman L.B."/>
            <person name="Zorn A.M."/>
            <person name="Grainger R."/>
            <person name="Grammer T."/>
            <person name="Khokha M.K."/>
            <person name="Richardson P.M."/>
            <person name="Rokhsar D.S."/>
        </authorList>
    </citation>
    <scope>NUCLEOTIDE SEQUENCE [LARGE SCALE GENOMIC DNA]</scope>
    <source>
        <strain evidence="10">Nigerian</strain>
    </source>
</reference>
<dbReference type="PANTHER" id="PTHR23097">
    <property type="entry name" value="TUMOR NECROSIS FACTOR RECEPTOR SUPERFAMILY MEMBER"/>
    <property type="match status" value="1"/>
</dbReference>
<dbReference type="AlphaFoldDB" id="A0A7D9NJN5"/>
<evidence type="ECO:0000256" key="7">
    <source>
        <dbReference type="ARBA" id="ARBA00023180"/>
    </source>
</evidence>
<feature type="repeat" description="TNFR-Cys" evidence="8">
    <location>
        <begin position="75"/>
        <end position="116"/>
    </location>
</feature>
<dbReference type="PRINTS" id="PR01975">
    <property type="entry name" value="TNFACTORR11B"/>
</dbReference>